<evidence type="ECO:0000256" key="2">
    <source>
        <dbReference type="ARBA" id="ARBA00004273"/>
    </source>
</evidence>
<sequence length="319" mass="35013">MKLLSQSYWAVSRRDWAGSCVQTPTSINSKQTGLLKKNAAKFSSSLKDMTATRKAVLGALGLFGGGAAGLAYALNESVKANDLVAHPPTFPWNHNGYFESMDASSIRRGYEVYKNVCSACHSMKYVAYRNLIGVSHTEAEAKAEAESVQVVDGPNDSGEMFERPGKLSDYFPAPYANDEAARSANNGALPPDLSYITSARHGGENYIFSLLTGYVDPPAGINVREGLYYNPYFVGGSIGMAQALYNEVSEYSDGTPATASQMAKDVSVFLKWCSEPEHDQRKKMALKAMMMFSIIISISYYLKRHKWSAIKSRKFAYTP</sequence>
<evidence type="ECO:0000256" key="21">
    <source>
        <dbReference type="PIRSR" id="PIRSR602326-1"/>
    </source>
</evidence>
<name>A0AAV2SMI2_MEGNR</name>
<dbReference type="GO" id="GO:0046872">
    <property type="term" value="F:metal ion binding"/>
    <property type="evidence" value="ECO:0007669"/>
    <property type="project" value="UniProtKB-KW"/>
</dbReference>
<evidence type="ECO:0000256" key="18">
    <source>
        <dbReference type="ARBA" id="ARBA00041779"/>
    </source>
</evidence>
<proteinExistence type="inferred from homology"/>
<keyword evidence="24" id="KW-1185">Reference proteome</keyword>
<evidence type="ECO:0000256" key="6">
    <source>
        <dbReference type="ARBA" id="ARBA00022660"/>
    </source>
</evidence>
<keyword evidence="13" id="KW-0496">Mitochondrion</keyword>
<reference evidence="23 24" key="1">
    <citation type="submission" date="2024-05" db="EMBL/GenBank/DDBJ databases">
        <authorList>
            <person name="Wallberg A."/>
        </authorList>
    </citation>
    <scope>NUCLEOTIDE SEQUENCE [LARGE SCALE GENOMIC DNA]</scope>
</reference>
<keyword evidence="5 21" id="KW-0349">Heme</keyword>
<dbReference type="FunFam" id="1.10.760.10:FF:000002">
    <property type="entry name" value="Cytochrome c1, heme protein"/>
    <property type="match status" value="1"/>
</dbReference>
<accession>A0AAV2SMI2</accession>
<evidence type="ECO:0000256" key="7">
    <source>
        <dbReference type="ARBA" id="ARBA00022692"/>
    </source>
</evidence>
<keyword evidence="12 21" id="KW-0408">Iron</keyword>
<feature type="binding site" description="covalent" evidence="21">
    <location>
        <position position="240"/>
    </location>
    <ligand>
        <name>heme c</name>
        <dbReference type="ChEBI" id="CHEBI:61717"/>
    </ligand>
</feature>
<dbReference type="InterPro" id="IPR021157">
    <property type="entry name" value="Cyt_c1_TM_anchor_C"/>
</dbReference>
<protein>
    <recommendedName>
        <fullName evidence="15">Cytochrome c1, heme protein, mitochondrial</fullName>
    </recommendedName>
    <alternativeName>
        <fullName evidence="18">Complex III subunit 4</fullName>
    </alternativeName>
    <alternativeName>
        <fullName evidence="17">Complex III subunit IV</fullName>
    </alternativeName>
    <alternativeName>
        <fullName evidence="16">Cytochrome b-c1 complex subunit 4</fullName>
    </alternativeName>
    <alternativeName>
        <fullName evidence="20">Ubiquinol-cytochrome-c reductase complex cytochrome c1 subunit</fullName>
    </alternativeName>
</protein>
<evidence type="ECO:0000256" key="8">
    <source>
        <dbReference type="ARBA" id="ARBA00022723"/>
    </source>
</evidence>
<dbReference type="GO" id="GO:0020037">
    <property type="term" value="F:heme binding"/>
    <property type="evidence" value="ECO:0007669"/>
    <property type="project" value="InterPro"/>
</dbReference>
<evidence type="ECO:0000256" key="3">
    <source>
        <dbReference type="ARBA" id="ARBA00006488"/>
    </source>
</evidence>
<gene>
    <name evidence="23" type="ORF">MNOR_LOCUS38009</name>
</gene>
<dbReference type="PANTHER" id="PTHR10266">
    <property type="entry name" value="CYTOCHROME C1"/>
    <property type="match status" value="1"/>
</dbReference>
<dbReference type="SUPFAM" id="SSF81496">
    <property type="entry name" value="Cytochrome c1 subunit of cytochrome bc1 complex (Ubiquinol-cytochrome c reductase), transmembrane anchor"/>
    <property type="match status" value="1"/>
</dbReference>
<evidence type="ECO:0000256" key="9">
    <source>
        <dbReference type="ARBA" id="ARBA00022792"/>
    </source>
</evidence>
<comment type="subcellular location">
    <subcellularLocation>
        <location evidence="2">Mitochondrion inner membrane</location>
    </subcellularLocation>
</comment>
<evidence type="ECO:0000313" key="23">
    <source>
        <dbReference type="EMBL" id="CAL4206426.1"/>
    </source>
</evidence>
<keyword evidence="6" id="KW-0679">Respiratory chain</keyword>
<dbReference type="AlphaFoldDB" id="A0AAV2SMI2"/>
<dbReference type="Proteomes" id="UP001497623">
    <property type="component" value="Unassembled WGS sequence"/>
</dbReference>
<organism evidence="23 24">
    <name type="scientific">Meganyctiphanes norvegica</name>
    <name type="common">Northern krill</name>
    <name type="synonym">Thysanopoda norvegica</name>
    <dbReference type="NCBI Taxonomy" id="48144"/>
    <lineage>
        <taxon>Eukaryota</taxon>
        <taxon>Metazoa</taxon>
        <taxon>Ecdysozoa</taxon>
        <taxon>Arthropoda</taxon>
        <taxon>Crustacea</taxon>
        <taxon>Multicrustacea</taxon>
        <taxon>Malacostraca</taxon>
        <taxon>Eumalacostraca</taxon>
        <taxon>Eucarida</taxon>
        <taxon>Euphausiacea</taxon>
        <taxon>Euphausiidae</taxon>
        <taxon>Meganyctiphanes</taxon>
    </lineage>
</organism>
<keyword evidence="9" id="KW-0999">Mitochondrion inner membrane</keyword>
<evidence type="ECO:0000256" key="11">
    <source>
        <dbReference type="ARBA" id="ARBA00022989"/>
    </source>
</evidence>
<dbReference type="EMBL" id="CAXKWB010081952">
    <property type="protein sequence ID" value="CAL4206426.1"/>
    <property type="molecule type" value="Genomic_DNA"/>
</dbReference>
<evidence type="ECO:0000256" key="19">
    <source>
        <dbReference type="ARBA" id="ARBA00062753"/>
    </source>
</evidence>
<comment type="cofactor">
    <cofactor evidence="21">
        <name>heme c</name>
        <dbReference type="ChEBI" id="CHEBI:61717"/>
    </cofactor>
    <text evidence="21">Binds 1 heme c group covalently per subunit.</text>
</comment>
<feature type="binding site" description="covalent" evidence="21">
    <location>
        <position position="117"/>
    </location>
    <ligand>
        <name>heme c</name>
        <dbReference type="ChEBI" id="CHEBI:61717"/>
    </ligand>
</feature>
<feature type="non-terminal residue" evidence="23">
    <location>
        <position position="319"/>
    </location>
</feature>
<dbReference type="GO" id="GO:0009055">
    <property type="term" value="F:electron transfer activity"/>
    <property type="evidence" value="ECO:0007669"/>
    <property type="project" value="InterPro"/>
</dbReference>
<keyword evidence="4" id="KW-0813">Transport</keyword>
<comment type="subunit">
    <text evidence="19">Component of the ubiquinol-cytochrome c oxidoreductase (cytochrome b-c1 complex, complex III, CIII), a multisubunit enzyme composed of 11 subunits. The complex is composed of 3 respiratory subunits cytochrome b, cytochrome c1 and Rieske protein UQCRFS1, 2 core protein subunits UQCRC1/QCR1 and UQCRC2/QCR2, and 6 low-molecular weight protein subunits UQCRH/QCR6, UQCRB/QCR7, UQCRQ/QCR8, UQCR10/QCR9, UQCR11/QCR10 and subunit 9, the cleavage product of Rieske protein UQCRFS1. The complex exists as an obligatory dimer and forms supercomplexes (SCs) in the inner mitochondrial membrane with NADH-ubiquinone oxidoreductase (complex I, CI) and cytochrome c oxidase (complex IV, CIV), resulting in different assemblies (supercomplex SCI(1)III(2)IV(1) and megacomplex MCI(2)III(2)IV(2)). Interacts with FLVCR2; this interaction occurs in the absence of heme and is disrupted upon heme binding.</text>
</comment>
<dbReference type="FunFam" id="1.20.5.100:FF:000003">
    <property type="entry name" value="Cytochrome c1, heme protein, mitochondrial"/>
    <property type="match status" value="1"/>
</dbReference>
<dbReference type="SUPFAM" id="SSF46626">
    <property type="entry name" value="Cytochrome c"/>
    <property type="match status" value="1"/>
</dbReference>
<dbReference type="Pfam" id="PF02167">
    <property type="entry name" value="Cytochrom_C1"/>
    <property type="match status" value="1"/>
</dbReference>
<evidence type="ECO:0000256" key="14">
    <source>
        <dbReference type="ARBA" id="ARBA00023136"/>
    </source>
</evidence>
<evidence type="ECO:0000256" key="22">
    <source>
        <dbReference type="SAM" id="Phobius"/>
    </source>
</evidence>
<evidence type="ECO:0000313" key="24">
    <source>
        <dbReference type="Proteomes" id="UP001497623"/>
    </source>
</evidence>
<comment type="function">
    <text evidence="1">Electron carrier protein. The oxidized form of the cytochrome c heme group can accept an electron from the heme group of the cytochrome c1 subunit of cytochrome reductase. Cytochrome c then transfers this electron to the cytochrome oxidase complex, the final protein carrier in the mitochondrial electron-transport chain.</text>
</comment>
<dbReference type="Gene3D" id="1.10.760.10">
    <property type="entry name" value="Cytochrome c-like domain"/>
    <property type="match status" value="1"/>
</dbReference>
<dbReference type="InterPro" id="IPR002326">
    <property type="entry name" value="Cyt_c1"/>
</dbReference>
<keyword evidence="11 22" id="KW-1133">Transmembrane helix</keyword>
<feature type="transmembrane region" description="Helical" evidence="22">
    <location>
        <begin position="55"/>
        <end position="74"/>
    </location>
</feature>
<evidence type="ECO:0000256" key="5">
    <source>
        <dbReference type="ARBA" id="ARBA00022617"/>
    </source>
</evidence>
<evidence type="ECO:0000256" key="10">
    <source>
        <dbReference type="ARBA" id="ARBA00022982"/>
    </source>
</evidence>
<dbReference type="PRINTS" id="PR00603">
    <property type="entry name" value="CYTOCHROMEC1"/>
</dbReference>
<evidence type="ECO:0000256" key="17">
    <source>
        <dbReference type="ARBA" id="ARBA00041724"/>
    </source>
</evidence>
<keyword evidence="10" id="KW-0249">Electron transport</keyword>
<keyword evidence="14 22" id="KW-0472">Membrane</keyword>
<evidence type="ECO:0000256" key="1">
    <source>
        <dbReference type="ARBA" id="ARBA00002555"/>
    </source>
</evidence>
<evidence type="ECO:0000256" key="13">
    <source>
        <dbReference type="ARBA" id="ARBA00023128"/>
    </source>
</evidence>
<evidence type="ECO:0000256" key="16">
    <source>
        <dbReference type="ARBA" id="ARBA00041262"/>
    </source>
</evidence>
<feature type="binding site" description="covalent" evidence="21">
    <location>
        <position position="121"/>
    </location>
    <ligand>
        <name>heme c</name>
        <dbReference type="ChEBI" id="CHEBI:61717"/>
    </ligand>
</feature>
<keyword evidence="8 21" id="KW-0479">Metal-binding</keyword>
<dbReference type="PANTHER" id="PTHR10266:SF3">
    <property type="entry name" value="CYTOCHROME C1, HEME PROTEIN, MITOCHONDRIAL"/>
    <property type="match status" value="1"/>
</dbReference>
<dbReference type="InterPro" id="IPR036909">
    <property type="entry name" value="Cyt_c-like_dom_sf"/>
</dbReference>
<keyword evidence="7 22" id="KW-0812">Transmembrane</keyword>
<comment type="caution">
    <text evidence="23">The sequence shown here is derived from an EMBL/GenBank/DDBJ whole genome shotgun (WGS) entry which is preliminary data.</text>
</comment>
<comment type="similarity">
    <text evidence="3">Belongs to the cytochrome c family.</text>
</comment>
<evidence type="ECO:0000256" key="4">
    <source>
        <dbReference type="ARBA" id="ARBA00022448"/>
    </source>
</evidence>
<dbReference type="GO" id="GO:0006122">
    <property type="term" value="P:mitochondrial electron transport, ubiquinol to cytochrome c"/>
    <property type="evidence" value="ECO:0007669"/>
    <property type="project" value="TreeGrafter"/>
</dbReference>
<dbReference type="Gene3D" id="1.20.5.100">
    <property type="entry name" value="Cytochrome c1, transmembrane anchor, C-terminal"/>
    <property type="match status" value="1"/>
</dbReference>
<evidence type="ECO:0000256" key="12">
    <source>
        <dbReference type="ARBA" id="ARBA00023004"/>
    </source>
</evidence>
<evidence type="ECO:0000256" key="20">
    <source>
        <dbReference type="ARBA" id="ARBA00079825"/>
    </source>
</evidence>
<evidence type="ECO:0000256" key="15">
    <source>
        <dbReference type="ARBA" id="ARBA00040084"/>
    </source>
</evidence>
<feature type="binding site" description="covalent" evidence="21">
    <location>
        <position position="120"/>
    </location>
    <ligand>
        <name>heme c</name>
        <dbReference type="ChEBI" id="CHEBI:61717"/>
    </ligand>
</feature>
<dbReference type="GO" id="GO:0005743">
    <property type="term" value="C:mitochondrial inner membrane"/>
    <property type="evidence" value="ECO:0007669"/>
    <property type="project" value="UniProtKB-SubCell"/>
</dbReference>